<evidence type="ECO:0000256" key="1">
    <source>
        <dbReference type="SAM" id="MobiDB-lite"/>
    </source>
</evidence>
<protein>
    <submittedName>
        <fullName evidence="2">Uncharacterized protein</fullName>
    </submittedName>
</protein>
<name>A0A6C0BDE0_9ZZZZ</name>
<dbReference type="AlphaFoldDB" id="A0A6C0BDE0"/>
<feature type="region of interest" description="Disordered" evidence="1">
    <location>
        <begin position="249"/>
        <end position="271"/>
    </location>
</feature>
<reference evidence="2" key="1">
    <citation type="journal article" date="2020" name="Nature">
        <title>Giant virus diversity and host interactions through global metagenomics.</title>
        <authorList>
            <person name="Schulz F."/>
            <person name="Roux S."/>
            <person name="Paez-Espino D."/>
            <person name="Jungbluth S."/>
            <person name="Walsh D.A."/>
            <person name="Denef V.J."/>
            <person name="McMahon K.D."/>
            <person name="Konstantinidis K.T."/>
            <person name="Eloe-Fadrosh E.A."/>
            <person name="Kyrpides N.C."/>
            <person name="Woyke T."/>
        </authorList>
    </citation>
    <scope>NUCLEOTIDE SEQUENCE</scope>
    <source>
        <strain evidence="2">GVMAG-M-3300010160-26</strain>
    </source>
</reference>
<proteinExistence type="predicted"/>
<sequence>MTDSSSAKTSRINVNSGETLTFTDNNNCIISLKHISLNSTMPHIEMYINDVRFMRSTSTLSLNVSTINIESGMFKTLVVTYDKINNLIITTSSVNLISICNATIFIPETGVRVIIPTNGVLIIPSGCIIQSNSLEDSTSKELSIISQSQLITKWLKSLISSDLYKKVGDVEIRNKIISLVEQNSSQIEEIYNLIKKPNKLELAIFKNIRETILQMRVELVVTPLPELITNPDITNPDIPNISLDTVQKSGIPSNPDIPKEPERKKIKLDRL</sequence>
<organism evidence="2">
    <name type="scientific">viral metagenome</name>
    <dbReference type="NCBI Taxonomy" id="1070528"/>
    <lineage>
        <taxon>unclassified sequences</taxon>
        <taxon>metagenomes</taxon>
        <taxon>organismal metagenomes</taxon>
    </lineage>
</organism>
<evidence type="ECO:0000313" key="2">
    <source>
        <dbReference type="EMBL" id="QHS89589.1"/>
    </source>
</evidence>
<accession>A0A6C0BDE0</accession>
<dbReference type="EMBL" id="MN739114">
    <property type="protein sequence ID" value="QHS89589.1"/>
    <property type="molecule type" value="Genomic_DNA"/>
</dbReference>
<feature type="compositionally biased region" description="Basic and acidic residues" evidence="1">
    <location>
        <begin position="257"/>
        <end position="271"/>
    </location>
</feature>